<proteinExistence type="predicted"/>
<dbReference type="PANTHER" id="PTHR43861:SF1">
    <property type="entry name" value="TRANS-ACONITATE 2-METHYLTRANSFERASE"/>
    <property type="match status" value="1"/>
</dbReference>
<dbReference type="Gene3D" id="3.40.50.150">
    <property type="entry name" value="Vaccinia Virus protein VP39"/>
    <property type="match status" value="1"/>
</dbReference>
<evidence type="ECO:0000259" key="1">
    <source>
        <dbReference type="Pfam" id="PF08241"/>
    </source>
</evidence>
<accession>A0A833L1M5</accession>
<dbReference type="GO" id="GO:0032259">
    <property type="term" value="P:methylation"/>
    <property type="evidence" value="ECO:0007669"/>
    <property type="project" value="UniProtKB-KW"/>
</dbReference>
<keyword evidence="2" id="KW-0808">Transferase</keyword>
<keyword evidence="2" id="KW-0489">Methyltransferase</keyword>
<reference evidence="2 3" key="1">
    <citation type="submission" date="2019-12" db="EMBL/GenBank/DDBJ databases">
        <authorList>
            <person name="Wolfe R."/>
            <person name="Danczak R."/>
            <person name="Wilkins M."/>
        </authorList>
    </citation>
    <scope>NUCLEOTIDE SEQUENCE [LARGE SCALE GENOMIC DNA]</scope>
    <source>
        <strain evidence="2">X2_MaxBin.013</strain>
    </source>
</reference>
<comment type="caution">
    <text evidence="2">The sequence shown here is derived from an EMBL/GenBank/DDBJ whole genome shotgun (WGS) entry which is preliminary data.</text>
</comment>
<dbReference type="PANTHER" id="PTHR43861">
    <property type="entry name" value="TRANS-ACONITATE 2-METHYLTRANSFERASE-RELATED"/>
    <property type="match status" value="1"/>
</dbReference>
<dbReference type="CDD" id="cd02440">
    <property type="entry name" value="AdoMet_MTases"/>
    <property type="match status" value="1"/>
</dbReference>
<dbReference type="InterPro" id="IPR013216">
    <property type="entry name" value="Methyltransf_11"/>
</dbReference>
<dbReference type="InterPro" id="IPR029063">
    <property type="entry name" value="SAM-dependent_MTases_sf"/>
</dbReference>
<feature type="domain" description="Methyltransferase type 11" evidence="1">
    <location>
        <begin position="47"/>
        <end position="139"/>
    </location>
</feature>
<protein>
    <submittedName>
        <fullName evidence="2">Ubiquinone/menaquinone biosynthesis methyltransferase</fullName>
    </submittedName>
</protein>
<evidence type="ECO:0000313" key="3">
    <source>
        <dbReference type="Proteomes" id="UP000488506"/>
    </source>
</evidence>
<organism evidence="2 3">
    <name type="scientific">Candidatus Saganbacteria bacterium</name>
    <dbReference type="NCBI Taxonomy" id="2575572"/>
    <lineage>
        <taxon>Bacteria</taxon>
        <taxon>Bacillati</taxon>
        <taxon>Saganbacteria</taxon>
    </lineage>
</organism>
<dbReference type="GO" id="GO:0008757">
    <property type="term" value="F:S-adenosylmethionine-dependent methyltransferase activity"/>
    <property type="evidence" value="ECO:0007669"/>
    <property type="project" value="InterPro"/>
</dbReference>
<evidence type="ECO:0000313" key="2">
    <source>
        <dbReference type="EMBL" id="KAF0134561.1"/>
    </source>
</evidence>
<keyword evidence="2" id="KW-0830">Ubiquinone</keyword>
<dbReference type="Pfam" id="PF08241">
    <property type="entry name" value="Methyltransf_11"/>
    <property type="match status" value="1"/>
</dbReference>
<sequence>MASLSAQGVFWKAYWGIYSQLCGIRSYQNSIKRAITLLEVSKNSVALDMGCGIGSTAGALQEQCGKVVGMDNSESGLEIAKQSFPGPEYIFGDINKKLPLENEVFNAVLAHNVMYLAASPVQTLLEVYRILKPGGIFVMSSPKNGGKPMEILKEHLQLFREELLGTQESKLVVSLKTSVEAVRSFLLFLEFLPFQIALEMKFGGASNFWSQERWETVIQEAGAQGALFNILSVEPIYGGQNNMFALQKPR</sequence>
<name>A0A833L1M5_UNCSA</name>
<dbReference type="AlphaFoldDB" id="A0A833L1M5"/>
<dbReference type="SUPFAM" id="SSF53335">
    <property type="entry name" value="S-adenosyl-L-methionine-dependent methyltransferases"/>
    <property type="match status" value="1"/>
</dbReference>
<dbReference type="EMBL" id="WPAF01000007">
    <property type="protein sequence ID" value="KAF0134561.1"/>
    <property type="molecule type" value="Genomic_DNA"/>
</dbReference>
<gene>
    <name evidence="2" type="ORF">FD145_579</name>
</gene>
<dbReference type="Proteomes" id="UP000488506">
    <property type="component" value="Unassembled WGS sequence"/>
</dbReference>